<proteinExistence type="predicted"/>
<keyword evidence="6 10" id="KW-0808">Transferase</keyword>
<keyword evidence="5" id="KW-0762">Sugar transport</keyword>
<dbReference type="EMBL" id="UPPP01000073">
    <property type="protein sequence ID" value="VBB07381.1"/>
    <property type="molecule type" value="Genomic_DNA"/>
</dbReference>
<dbReference type="PANTHER" id="PTHR33799">
    <property type="entry name" value="PTS PERMEASE-RELATED-RELATED"/>
    <property type="match status" value="1"/>
</dbReference>
<keyword evidence="8" id="KW-0418">Kinase</keyword>
<keyword evidence="3" id="KW-0963">Cytoplasm</keyword>
<reference evidence="10 11" key="1">
    <citation type="submission" date="2018-06" db="EMBL/GenBank/DDBJ databases">
        <authorList>
            <person name="Strepis N."/>
        </authorList>
    </citation>
    <scope>NUCLEOTIDE SEQUENCE [LARGE SCALE GENOMIC DNA]</scope>
    <source>
        <strain evidence="10">LUCI</strain>
    </source>
</reference>
<evidence type="ECO:0000256" key="3">
    <source>
        <dbReference type="ARBA" id="ARBA00022490"/>
    </source>
</evidence>
<dbReference type="AlphaFoldDB" id="A0A498R7M0"/>
<dbReference type="GO" id="GO:0009401">
    <property type="term" value="P:phosphoenolpyruvate-dependent sugar phosphotransferase system"/>
    <property type="evidence" value="ECO:0007669"/>
    <property type="project" value="UniProtKB-KW"/>
</dbReference>
<dbReference type="Pfam" id="PF03610">
    <property type="entry name" value="EIIA-man"/>
    <property type="match status" value="1"/>
</dbReference>
<dbReference type="InterPro" id="IPR036662">
    <property type="entry name" value="PTS_EIIA_man-typ_sf"/>
</dbReference>
<dbReference type="OrthoDB" id="9799827at2"/>
<evidence type="ECO:0000256" key="1">
    <source>
        <dbReference type="ARBA" id="ARBA00004496"/>
    </source>
</evidence>
<dbReference type="GO" id="GO:0016020">
    <property type="term" value="C:membrane"/>
    <property type="evidence" value="ECO:0007669"/>
    <property type="project" value="InterPro"/>
</dbReference>
<dbReference type="CDD" id="cd00006">
    <property type="entry name" value="PTS_IIA_man"/>
    <property type="match status" value="1"/>
</dbReference>
<keyword evidence="2" id="KW-0813">Transport</keyword>
<dbReference type="InterPro" id="IPR004701">
    <property type="entry name" value="PTS_EIIA_man-typ"/>
</dbReference>
<dbReference type="Proteomes" id="UP000277811">
    <property type="component" value="Unassembled WGS sequence"/>
</dbReference>
<evidence type="ECO:0000256" key="4">
    <source>
        <dbReference type="ARBA" id="ARBA00022553"/>
    </source>
</evidence>
<accession>A0A498R7M0</accession>
<evidence type="ECO:0000256" key="7">
    <source>
        <dbReference type="ARBA" id="ARBA00022683"/>
    </source>
</evidence>
<dbReference type="PANTHER" id="PTHR33799:SF1">
    <property type="entry name" value="PTS SYSTEM MANNOSE-SPECIFIC EIIAB COMPONENT-RELATED"/>
    <property type="match status" value="1"/>
</dbReference>
<evidence type="ECO:0000313" key="10">
    <source>
        <dbReference type="EMBL" id="VBB07381.1"/>
    </source>
</evidence>
<evidence type="ECO:0000313" key="11">
    <source>
        <dbReference type="Proteomes" id="UP000277811"/>
    </source>
</evidence>
<dbReference type="RefSeq" id="WP_122628321.1">
    <property type="nucleotide sequence ID" value="NZ_UPPP01000073.1"/>
</dbReference>
<dbReference type="GO" id="GO:0005737">
    <property type="term" value="C:cytoplasm"/>
    <property type="evidence" value="ECO:0007669"/>
    <property type="project" value="UniProtKB-SubCell"/>
</dbReference>
<keyword evidence="11" id="KW-1185">Reference proteome</keyword>
<keyword evidence="7" id="KW-0598">Phosphotransferase system</keyword>
<dbReference type="NCBIfam" id="TIGR00824">
    <property type="entry name" value="EIIA-man"/>
    <property type="match status" value="1"/>
</dbReference>
<dbReference type="GO" id="GO:0016773">
    <property type="term" value="F:phosphotransferase activity, alcohol group as acceptor"/>
    <property type="evidence" value="ECO:0007669"/>
    <property type="project" value="InterPro"/>
</dbReference>
<evidence type="ECO:0000256" key="5">
    <source>
        <dbReference type="ARBA" id="ARBA00022597"/>
    </source>
</evidence>
<dbReference type="Gene3D" id="3.40.50.510">
    <property type="entry name" value="Phosphotransferase system, mannose-type IIA component"/>
    <property type="match status" value="1"/>
</dbReference>
<protein>
    <submittedName>
        <fullName evidence="10">Phosphotransferase system mannose-type iia component</fullName>
    </submittedName>
</protein>
<evidence type="ECO:0000259" key="9">
    <source>
        <dbReference type="PROSITE" id="PS51096"/>
    </source>
</evidence>
<comment type="subcellular location">
    <subcellularLocation>
        <location evidence="1">Cytoplasm</location>
    </subcellularLocation>
</comment>
<evidence type="ECO:0000256" key="8">
    <source>
        <dbReference type="ARBA" id="ARBA00022777"/>
    </source>
</evidence>
<dbReference type="InterPro" id="IPR033887">
    <property type="entry name" value="PTS_IIA_man"/>
</dbReference>
<evidence type="ECO:0000256" key="2">
    <source>
        <dbReference type="ARBA" id="ARBA00022448"/>
    </source>
</evidence>
<dbReference type="PROSITE" id="PS51096">
    <property type="entry name" value="PTS_EIIA_TYPE_4"/>
    <property type="match status" value="1"/>
</dbReference>
<feature type="domain" description="PTS EIIA type-4" evidence="9">
    <location>
        <begin position="1"/>
        <end position="124"/>
    </location>
</feature>
<keyword evidence="4" id="KW-0597">Phosphoprotein</keyword>
<organism evidence="10 11">
    <name type="scientific">Lucifera butyrica</name>
    <dbReference type="NCBI Taxonomy" id="1351585"/>
    <lineage>
        <taxon>Bacteria</taxon>
        <taxon>Bacillati</taxon>
        <taxon>Bacillota</taxon>
        <taxon>Negativicutes</taxon>
        <taxon>Veillonellales</taxon>
        <taxon>Veillonellaceae</taxon>
        <taxon>Lucifera</taxon>
    </lineage>
</organism>
<dbReference type="InterPro" id="IPR013789">
    <property type="entry name" value="PTS_EIIA_man"/>
</dbReference>
<dbReference type="InterPro" id="IPR051471">
    <property type="entry name" value="Bacterial_PTS_sugar_comp"/>
</dbReference>
<name>A0A498R7M0_9FIRM</name>
<evidence type="ECO:0000256" key="6">
    <source>
        <dbReference type="ARBA" id="ARBA00022679"/>
    </source>
</evidence>
<sequence>MVGLIICTHGRFSEELVRASEMMFGKQENMQYLTFEAGESIDILIEKYKTAIKSLPPRESILFMVDLFGGSPYNAACRIAANNERMDIVTGVNLPMLLEVYTAKNSVSISELVTLAANAGSQGIKSFRALFNNNMGDDL</sequence>
<gene>
    <name evidence="10" type="ORF">LUCI_2625</name>
</gene>
<dbReference type="SUPFAM" id="SSF53062">
    <property type="entry name" value="PTS system fructose IIA component-like"/>
    <property type="match status" value="1"/>
</dbReference>
<dbReference type="GO" id="GO:0016301">
    <property type="term" value="F:kinase activity"/>
    <property type="evidence" value="ECO:0007669"/>
    <property type="project" value="UniProtKB-KW"/>
</dbReference>